<evidence type="ECO:0000256" key="1">
    <source>
        <dbReference type="ARBA" id="ARBA00023125"/>
    </source>
</evidence>
<dbReference type="GO" id="GO:0003677">
    <property type="term" value="F:DNA binding"/>
    <property type="evidence" value="ECO:0007669"/>
    <property type="project" value="UniProtKB-KW"/>
</dbReference>
<feature type="domain" description="HTH cro/C1-type" evidence="2">
    <location>
        <begin position="8"/>
        <end position="62"/>
    </location>
</feature>
<dbReference type="Proteomes" id="UP000516384">
    <property type="component" value="Chromosome"/>
</dbReference>
<proteinExistence type="predicted"/>
<protein>
    <submittedName>
        <fullName evidence="3">Helix-turn-helix transcriptional regulator</fullName>
    </submittedName>
</protein>
<evidence type="ECO:0000259" key="2">
    <source>
        <dbReference type="PROSITE" id="PS50943"/>
    </source>
</evidence>
<dbReference type="PANTHER" id="PTHR46558:SF4">
    <property type="entry name" value="DNA-BIDING PHAGE PROTEIN"/>
    <property type="match status" value="1"/>
</dbReference>
<dbReference type="PROSITE" id="PS50943">
    <property type="entry name" value="HTH_CROC1"/>
    <property type="match status" value="1"/>
</dbReference>
<organism evidence="3 4">
    <name type="scientific">Paenibacillus peoriae</name>
    <dbReference type="NCBI Taxonomy" id="59893"/>
    <lineage>
        <taxon>Bacteria</taxon>
        <taxon>Bacillati</taxon>
        <taxon>Bacillota</taxon>
        <taxon>Bacilli</taxon>
        <taxon>Bacillales</taxon>
        <taxon>Paenibacillaceae</taxon>
        <taxon>Paenibacillus</taxon>
    </lineage>
</organism>
<gene>
    <name evidence="3" type="ORF">IAQ67_24760</name>
</gene>
<name>A0A7H0Y796_9BACL</name>
<dbReference type="EMBL" id="CP061172">
    <property type="protein sequence ID" value="QNR66954.1"/>
    <property type="molecule type" value="Genomic_DNA"/>
</dbReference>
<dbReference type="CDD" id="cd00093">
    <property type="entry name" value="HTH_XRE"/>
    <property type="match status" value="1"/>
</dbReference>
<evidence type="ECO:0000313" key="4">
    <source>
        <dbReference type="Proteomes" id="UP000516384"/>
    </source>
</evidence>
<reference evidence="3 4" key="1">
    <citation type="submission" date="2020-09" db="EMBL/GenBank/DDBJ databases">
        <title>Characterization of Paenibacillus peoriae strain ZF390 with broad-spectrum antimicrobial activity as a potential biocontrol agent.</title>
        <authorList>
            <person name="Li L."/>
            <person name="Zhao Y."/>
            <person name="Li B."/>
            <person name="Xie X."/>
        </authorList>
    </citation>
    <scope>NUCLEOTIDE SEQUENCE [LARGE SCALE GENOMIC DNA]</scope>
    <source>
        <strain evidence="3 4">ZF390</strain>
    </source>
</reference>
<dbReference type="SMART" id="SM00530">
    <property type="entry name" value="HTH_XRE"/>
    <property type="match status" value="1"/>
</dbReference>
<keyword evidence="1" id="KW-0238">DNA-binding</keyword>
<sequence length="112" mass="13052">MSTIGQRIRTIRKTNNLNQIKFANIVGISQGTLSELEQDKYRPSLDIIIAIKENFNSHIEWLIFGDTPVSKNTIFNLAIEAQELELISLFRELTKEDRDEIIDFIKLKIVRY</sequence>
<dbReference type="Gene3D" id="1.10.260.40">
    <property type="entry name" value="lambda repressor-like DNA-binding domains"/>
    <property type="match status" value="1"/>
</dbReference>
<dbReference type="Pfam" id="PF01381">
    <property type="entry name" value="HTH_3"/>
    <property type="match status" value="1"/>
</dbReference>
<dbReference type="InterPro" id="IPR001387">
    <property type="entry name" value="Cro/C1-type_HTH"/>
</dbReference>
<dbReference type="PANTHER" id="PTHR46558">
    <property type="entry name" value="TRACRIPTIONAL REGULATORY PROTEIN-RELATED-RELATED"/>
    <property type="match status" value="1"/>
</dbReference>
<dbReference type="AlphaFoldDB" id="A0A7H0Y796"/>
<dbReference type="SUPFAM" id="SSF47413">
    <property type="entry name" value="lambda repressor-like DNA-binding domains"/>
    <property type="match status" value="1"/>
</dbReference>
<accession>A0A7H0Y796</accession>
<dbReference type="InterPro" id="IPR010982">
    <property type="entry name" value="Lambda_DNA-bd_dom_sf"/>
</dbReference>
<dbReference type="RefSeq" id="WP_103050373.1">
    <property type="nucleotide sequence ID" value="NZ_CP061172.1"/>
</dbReference>
<evidence type="ECO:0000313" key="3">
    <source>
        <dbReference type="EMBL" id="QNR66954.1"/>
    </source>
</evidence>